<gene>
    <name evidence="2" type="ORF">DSM5745_07505</name>
</gene>
<feature type="compositionally biased region" description="Low complexity" evidence="1">
    <location>
        <begin position="567"/>
        <end position="576"/>
    </location>
</feature>
<accession>A0A3D8RE37</accession>
<comment type="caution">
    <text evidence="2">The sequence shown here is derived from an EMBL/GenBank/DDBJ whole genome shotgun (WGS) entry which is preliminary data.</text>
</comment>
<dbReference type="EMBL" id="PVWQ01000009">
    <property type="protein sequence ID" value="RDW72333.1"/>
    <property type="molecule type" value="Genomic_DNA"/>
</dbReference>
<dbReference type="GeneID" id="38117875"/>
<evidence type="ECO:0000313" key="2">
    <source>
        <dbReference type="EMBL" id="RDW72333.1"/>
    </source>
</evidence>
<feature type="compositionally biased region" description="Acidic residues" evidence="1">
    <location>
        <begin position="356"/>
        <end position="368"/>
    </location>
</feature>
<evidence type="ECO:0000313" key="3">
    <source>
        <dbReference type="Proteomes" id="UP000256690"/>
    </source>
</evidence>
<dbReference type="Proteomes" id="UP000256690">
    <property type="component" value="Unassembled WGS sequence"/>
</dbReference>
<evidence type="ECO:0000256" key="1">
    <source>
        <dbReference type="SAM" id="MobiDB-lite"/>
    </source>
</evidence>
<feature type="region of interest" description="Disordered" evidence="1">
    <location>
        <begin position="567"/>
        <end position="601"/>
    </location>
</feature>
<evidence type="ECO:0008006" key="4">
    <source>
        <dbReference type="Google" id="ProtNLM"/>
    </source>
</evidence>
<keyword evidence="3" id="KW-1185">Reference proteome</keyword>
<dbReference type="STRING" id="1810919.A0A3D8RE37"/>
<protein>
    <recommendedName>
        <fullName evidence="4">F-box domain-containing protein</fullName>
    </recommendedName>
</protein>
<name>A0A3D8RE37_9EURO</name>
<reference evidence="2 3" key="1">
    <citation type="journal article" date="2018" name="IMA Fungus">
        <title>IMA Genome-F 9: Draft genome sequence of Annulohypoxylon stygium, Aspergillus mulundensis, Berkeleyomyces basicola (syn. Thielaviopsis basicola), Ceratocystis smalleyi, two Cercospora beticola strains, Coleophoma cylindrospora, Fusarium fracticaudum, Phialophora cf. hyalina, and Morchella septimelata.</title>
        <authorList>
            <person name="Wingfield B.D."/>
            <person name="Bills G.F."/>
            <person name="Dong Y."/>
            <person name="Huang W."/>
            <person name="Nel W.J."/>
            <person name="Swalarsk-Parry B.S."/>
            <person name="Vaghefi N."/>
            <person name="Wilken P.M."/>
            <person name="An Z."/>
            <person name="de Beer Z.W."/>
            <person name="De Vos L."/>
            <person name="Chen L."/>
            <person name="Duong T.A."/>
            <person name="Gao Y."/>
            <person name="Hammerbacher A."/>
            <person name="Kikkert J.R."/>
            <person name="Li Y."/>
            <person name="Li H."/>
            <person name="Li K."/>
            <person name="Li Q."/>
            <person name="Liu X."/>
            <person name="Ma X."/>
            <person name="Naidoo K."/>
            <person name="Pethybridge S.J."/>
            <person name="Sun J."/>
            <person name="Steenkamp E.T."/>
            <person name="van der Nest M.A."/>
            <person name="van Wyk S."/>
            <person name="Wingfield M.J."/>
            <person name="Xiong C."/>
            <person name="Yue Q."/>
            <person name="Zhang X."/>
        </authorList>
    </citation>
    <scope>NUCLEOTIDE SEQUENCE [LARGE SCALE GENOMIC DNA]</scope>
    <source>
        <strain evidence="2 3">DSM 5745</strain>
    </source>
</reference>
<dbReference type="OrthoDB" id="5333491at2759"/>
<sequence>MSASLDSLGPELIHLVVYELEKLVGPARLPPYALVNKRFQAAFRRREIAWLEVSSHGSRESLLTVVGKRPVQRRALSSLQYTTILPTYPDDHRYCLEKRKEHKANLAAFEKSVTALWNELSSWTDKAPGSLRLELTAKSETDDWTDWDFDNEARWLYREYSLALGDESVKLPTLDCVYNLVLGAGRRIHPRTMGDMILSLPCLRSLDLRLPPGHARNRALRAEYRIHLAKALEAPTLHRLENLSIDMAEETPENHDFQVAEQEDPAYPAGDVLCHAIRKLAQRSLRELRLEGCPISPALFTSGKKKEDEAGFPYLESLKITYPIYTYDGRWYYGGNPATYKPEELHEKELEKIEWDTEDEGRSDDESDRESVASFSNDPWREPLNRDRADFFDGNLPEYAWRRRPEPKTFNPLVKSLAKAALRMPKLRSLVAIAKAQRPGLMNQKRMRDLHIKFLAPGADMGFAVKEHYELIGKDGTNWPDIEQVEKDKAKWRWAICLGPDINSRWTLPKPTVALMKERVGEEAPFVHLIIDFLIALLTGTSPATTTSTNPTVSTINTSLSATTAITTTSTTKTNLQNPGEDDRNDPPTSQSLPDPPNPGTELTSYLSTISSLLTSTNTWLSHKKSDTTGKWYKFAKIMTAG</sequence>
<feature type="region of interest" description="Disordered" evidence="1">
    <location>
        <begin position="353"/>
        <end position="381"/>
    </location>
</feature>
<organism evidence="2 3">
    <name type="scientific">Aspergillus mulundensis</name>
    <dbReference type="NCBI Taxonomy" id="1810919"/>
    <lineage>
        <taxon>Eukaryota</taxon>
        <taxon>Fungi</taxon>
        <taxon>Dikarya</taxon>
        <taxon>Ascomycota</taxon>
        <taxon>Pezizomycotina</taxon>
        <taxon>Eurotiomycetes</taxon>
        <taxon>Eurotiomycetidae</taxon>
        <taxon>Eurotiales</taxon>
        <taxon>Aspergillaceae</taxon>
        <taxon>Aspergillus</taxon>
        <taxon>Aspergillus subgen. Nidulantes</taxon>
    </lineage>
</organism>
<dbReference type="RefSeq" id="XP_026601553.1">
    <property type="nucleotide sequence ID" value="XM_026749521.1"/>
</dbReference>
<dbReference type="AlphaFoldDB" id="A0A3D8RE37"/>
<proteinExistence type="predicted"/>